<name>A0ABM7PD78_9BACT</name>
<evidence type="ECO:0000313" key="1">
    <source>
        <dbReference type="EMBL" id="BCS95134.1"/>
    </source>
</evidence>
<reference evidence="1 2" key="1">
    <citation type="submission" date="2021-02" db="EMBL/GenBank/DDBJ databases">
        <title>Complete genome of Desulfoluna sp. strain ASN36.</title>
        <authorList>
            <person name="Takahashi A."/>
            <person name="Kojima H."/>
            <person name="Fukui M."/>
        </authorList>
    </citation>
    <scope>NUCLEOTIDE SEQUENCE [LARGE SCALE GENOMIC DNA]</scope>
    <source>
        <strain evidence="1 2">ASN36</strain>
    </source>
</reference>
<accession>A0ABM7PD78</accession>
<protein>
    <submittedName>
        <fullName evidence="1">Uncharacterized protein</fullName>
    </submittedName>
</protein>
<sequence>MEQAKEKNKAIEMYMKSNIMCPWFHGSVKSSLPERYQGIIHDSICLSSRTDLGVSVRPKPSG</sequence>
<evidence type="ECO:0000313" key="2">
    <source>
        <dbReference type="Proteomes" id="UP001320148"/>
    </source>
</evidence>
<dbReference type="Proteomes" id="UP001320148">
    <property type="component" value="Chromosome"/>
</dbReference>
<organism evidence="1 2">
    <name type="scientific">Desulfoluna limicola</name>
    <dbReference type="NCBI Taxonomy" id="2810562"/>
    <lineage>
        <taxon>Bacteria</taxon>
        <taxon>Pseudomonadati</taxon>
        <taxon>Thermodesulfobacteriota</taxon>
        <taxon>Desulfobacteria</taxon>
        <taxon>Desulfobacterales</taxon>
        <taxon>Desulfolunaceae</taxon>
        <taxon>Desulfoluna</taxon>
    </lineage>
</organism>
<keyword evidence="2" id="KW-1185">Reference proteome</keyword>
<gene>
    <name evidence="1" type="ORF">DSLASN_07660</name>
</gene>
<proteinExistence type="predicted"/>
<dbReference type="EMBL" id="AP024488">
    <property type="protein sequence ID" value="BCS95134.1"/>
    <property type="molecule type" value="Genomic_DNA"/>
</dbReference>